<dbReference type="UniPathway" id="UPA00253">
    <property type="reaction ID" value="UER00332"/>
</dbReference>
<dbReference type="GO" id="GO:0046872">
    <property type="term" value="F:metal ion binding"/>
    <property type="evidence" value="ECO:0007669"/>
    <property type="project" value="UniProtKB-KW"/>
</dbReference>
<evidence type="ECO:0000256" key="10">
    <source>
        <dbReference type="ARBA" id="ARBA00023004"/>
    </source>
</evidence>
<dbReference type="EMBL" id="QKLP01000001">
    <property type="protein sequence ID" value="PYF43707.1"/>
    <property type="molecule type" value="Genomic_DNA"/>
</dbReference>
<evidence type="ECO:0000256" key="9">
    <source>
        <dbReference type="ARBA" id="ARBA00022840"/>
    </source>
</evidence>
<dbReference type="GO" id="GO:0009435">
    <property type="term" value="P:NAD+ biosynthetic process"/>
    <property type="evidence" value="ECO:0007669"/>
    <property type="project" value="UniProtKB-UniRule"/>
</dbReference>
<evidence type="ECO:0000256" key="11">
    <source>
        <dbReference type="ARBA" id="ARBA00023027"/>
    </source>
</evidence>
<keyword evidence="7 14" id="KW-0547">Nucleotide-binding</keyword>
<dbReference type="NCBIfam" id="TIGR00125">
    <property type="entry name" value="cyt_tran_rel"/>
    <property type="match status" value="1"/>
</dbReference>
<evidence type="ECO:0000256" key="13">
    <source>
        <dbReference type="ARBA" id="ARBA00049417"/>
    </source>
</evidence>
<dbReference type="HAMAP" id="MF_00244">
    <property type="entry name" value="NaMN_adenylyltr"/>
    <property type="match status" value="1"/>
</dbReference>
<evidence type="ECO:0000256" key="4">
    <source>
        <dbReference type="ARBA" id="ARBA00022679"/>
    </source>
</evidence>
<keyword evidence="10" id="KW-0408">Iron</keyword>
<evidence type="ECO:0000313" key="18">
    <source>
        <dbReference type="Proteomes" id="UP000247715"/>
    </source>
</evidence>
<dbReference type="SUPFAM" id="SSF52374">
    <property type="entry name" value="Nucleotidylyl transferase"/>
    <property type="match status" value="1"/>
</dbReference>
<dbReference type="Gene3D" id="1.10.3210.10">
    <property type="entry name" value="Hypothetical protein af1432"/>
    <property type="match status" value="1"/>
</dbReference>
<dbReference type="NCBIfam" id="NF005519">
    <property type="entry name" value="PRK07152.1"/>
    <property type="match status" value="1"/>
</dbReference>
<evidence type="ECO:0000256" key="14">
    <source>
        <dbReference type="HAMAP-Rule" id="MF_00244"/>
    </source>
</evidence>
<comment type="caution">
    <text evidence="17">The sequence shown here is derived from an EMBL/GenBank/DDBJ whole genome shotgun (WGS) entry which is preliminary data.</text>
</comment>
<dbReference type="Pfam" id="PF01467">
    <property type="entry name" value="CTP_transf_like"/>
    <property type="match status" value="1"/>
</dbReference>
<dbReference type="AlphaFoldDB" id="A0A318U6Z0"/>
<protein>
    <recommendedName>
        <fullName evidence="14">Probable nicotinate-nucleotide adenylyltransferase</fullName>
        <ecNumber evidence="14">2.7.7.18</ecNumber>
    </recommendedName>
    <alternativeName>
        <fullName evidence="14">Deamido-NAD(+) diphosphorylase</fullName>
    </alternativeName>
    <alternativeName>
        <fullName evidence="14">Deamido-NAD(+) pyrophosphorylase</fullName>
    </alternativeName>
    <alternativeName>
        <fullName evidence="14">Nicotinate mononucleotide adenylyltransferase</fullName>
        <shortName evidence="14">NaMN adenylyltransferase</shortName>
    </alternativeName>
</protein>
<name>A0A318U6Z0_9BACT</name>
<evidence type="ECO:0000256" key="6">
    <source>
        <dbReference type="ARBA" id="ARBA00022723"/>
    </source>
</evidence>
<dbReference type="NCBIfam" id="TIGR00482">
    <property type="entry name" value="nicotinate (nicotinamide) nucleotide adenylyltransferase"/>
    <property type="match status" value="1"/>
</dbReference>
<feature type="domain" description="HD" evidence="16">
    <location>
        <begin position="202"/>
        <end position="311"/>
    </location>
</feature>
<evidence type="ECO:0000313" key="17">
    <source>
        <dbReference type="EMBL" id="PYF43707.1"/>
    </source>
</evidence>
<evidence type="ECO:0000256" key="1">
    <source>
        <dbReference type="ARBA" id="ARBA00002324"/>
    </source>
</evidence>
<dbReference type="PANTHER" id="PTHR39321:SF3">
    <property type="entry name" value="PHOSPHOPANTETHEINE ADENYLYLTRANSFERASE"/>
    <property type="match status" value="1"/>
</dbReference>
<dbReference type="GO" id="GO:0005524">
    <property type="term" value="F:ATP binding"/>
    <property type="evidence" value="ECO:0007669"/>
    <property type="project" value="UniProtKB-KW"/>
</dbReference>
<sequence length="367" mass="43758">MRIAIYGGSFNPIHKGHIELAKYAINDLFLDKLFFVPANKNPFKKSRNYVDNQHRINMLKLVLEDKMFISEFETKRKGNSYTIDTVNHFKNKFPNDELFLLIGTDNIPSLNKWKNIDEIAKKVKIIAFKRGNQYSKINVRKYNVKILNNPIWNYSSTNYKKGNLFEVEQLVQEYIGKNFLYIDEIAKNFLFDIKDKEKQFRYFHLKWTAEFASELAKKHNYKIKNAYQAGLIHDITKNWSEEKSYAFLEKYGYNKNNLPIYKLHQTTAYYWLRDVYKYDNEEVLDAIKKHTSLDLELSILDKILYIADKISKGRKWKGIEKIRKLSFEDLDKAFAYIVSRSEDYESNVRGHSFSPEQKEIYKKWGNK</sequence>
<keyword evidence="8" id="KW-0378">Hydrolase</keyword>
<comment type="catalytic activity">
    <reaction evidence="12 14">
        <text>nicotinate beta-D-ribonucleotide + ATP + H(+) = deamido-NAD(+) + diphosphate</text>
        <dbReference type="Rhea" id="RHEA:22860"/>
        <dbReference type="ChEBI" id="CHEBI:15378"/>
        <dbReference type="ChEBI" id="CHEBI:30616"/>
        <dbReference type="ChEBI" id="CHEBI:33019"/>
        <dbReference type="ChEBI" id="CHEBI:57502"/>
        <dbReference type="ChEBI" id="CHEBI:58437"/>
        <dbReference type="EC" id="2.7.7.18"/>
    </reaction>
</comment>
<dbReference type="NCBIfam" id="TIGR00488">
    <property type="entry name" value="bis(5'-nucleosyl)-tetraphosphatase (symmetrical) YqeK"/>
    <property type="match status" value="1"/>
</dbReference>
<keyword evidence="11 14" id="KW-0520">NAD</keyword>
<feature type="domain" description="Cytidyltransferase-like" evidence="15">
    <location>
        <begin position="5"/>
        <end position="161"/>
    </location>
</feature>
<dbReference type="GO" id="GO:0004515">
    <property type="term" value="F:nicotinate-nucleotide adenylyltransferase activity"/>
    <property type="evidence" value="ECO:0007669"/>
    <property type="project" value="UniProtKB-UniRule"/>
</dbReference>
<evidence type="ECO:0000259" key="15">
    <source>
        <dbReference type="Pfam" id="PF01467"/>
    </source>
</evidence>
<dbReference type="InterPro" id="IPR014729">
    <property type="entry name" value="Rossmann-like_a/b/a_fold"/>
</dbReference>
<evidence type="ECO:0000256" key="12">
    <source>
        <dbReference type="ARBA" id="ARBA00048721"/>
    </source>
</evidence>
<dbReference type="InterPro" id="IPR005249">
    <property type="entry name" value="YqeK"/>
</dbReference>
<dbReference type="Gene3D" id="3.40.50.620">
    <property type="entry name" value="HUPs"/>
    <property type="match status" value="1"/>
</dbReference>
<dbReference type="CDD" id="cd00077">
    <property type="entry name" value="HDc"/>
    <property type="match status" value="1"/>
</dbReference>
<keyword evidence="3 14" id="KW-0662">Pyridine nucleotide biosynthesis</keyword>
<dbReference type="PANTHER" id="PTHR39321">
    <property type="entry name" value="NICOTINATE-NUCLEOTIDE ADENYLYLTRANSFERASE-RELATED"/>
    <property type="match status" value="1"/>
</dbReference>
<dbReference type="CDD" id="cd02165">
    <property type="entry name" value="NMNAT"/>
    <property type="match status" value="1"/>
</dbReference>
<dbReference type="InterPro" id="IPR006674">
    <property type="entry name" value="HD_domain"/>
</dbReference>
<keyword evidence="5 14" id="KW-0548">Nucleotidyltransferase</keyword>
<dbReference type="InterPro" id="IPR005248">
    <property type="entry name" value="NadD/NMNAT"/>
</dbReference>
<keyword evidence="4 14" id="KW-0808">Transferase</keyword>
<proteinExistence type="inferred from homology"/>
<dbReference type="InterPro" id="IPR004821">
    <property type="entry name" value="Cyt_trans-like"/>
</dbReference>
<evidence type="ECO:0000256" key="8">
    <source>
        <dbReference type="ARBA" id="ARBA00022801"/>
    </source>
</evidence>
<evidence type="ECO:0000256" key="2">
    <source>
        <dbReference type="ARBA" id="ARBA00005019"/>
    </source>
</evidence>
<dbReference type="InterPro" id="IPR003607">
    <property type="entry name" value="HD/PDEase_dom"/>
</dbReference>
<comment type="catalytic activity">
    <reaction evidence="13">
        <text>P(1),P(4)-bis(5'-adenosyl) tetraphosphate + H2O = 2 ADP + 2 H(+)</text>
        <dbReference type="Rhea" id="RHEA:24252"/>
        <dbReference type="ChEBI" id="CHEBI:15377"/>
        <dbReference type="ChEBI" id="CHEBI:15378"/>
        <dbReference type="ChEBI" id="CHEBI:58141"/>
        <dbReference type="ChEBI" id="CHEBI:456216"/>
        <dbReference type="EC" id="3.6.1.41"/>
    </reaction>
</comment>
<evidence type="ECO:0000256" key="5">
    <source>
        <dbReference type="ARBA" id="ARBA00022695"/>
    </source>
</evidence>
<evidence type="ECO:0000256" key="3">
    <source>
        <dbReference type="ARBA" id="ARBA00022642"/>
    </source>
</evidence>
<dbReference type="GO" id="GO:0008803">
    <property type="term" value="F:bis(5'-nucleosyl)-tetraphosphatase (symmetrical) activity"/>
    <property type="evidence" value="ECO:0007669"/>
    <property type="project" value="UniProtKB-EC"/>
</dbReference>
<keyword evidence="6" id="KW-0479">Metal-binding</keyword>
<dbReference type="EC" id="2.7.7.18" evidence="14"/>
<dbReference type="Proteomes" id="UP000247715">
    <property type="component" value="Unassembled WGS sequence"/>
</dbReference>
<evidence type="ECO:0000259" key="16">
    <source>
        <dbReference type="Pfam" id="PF01966"/>
    </source>
</evidence>
<evidence type="ECO:0000256" key="7">
    <source>
        <dbReference type="ARBA" id="ARBA00022741"/>
    </source>
</evidence>
<dbReference type="Pfam" id="PF01966">
    <property type="entry name" value="HD"/>
    <property type="match status" value="1"/>
</dbReference>
<organism evidence="17 18">
    <name type="scientific">Metamycoplasma alkalescens</name>
    <dbReference type="NCBI Taxonomy" id="45363"/>
    <lineage>
        <taxon>Bacteria</taxon>
        <taxon>Bacillati</taxon>
        <taxon>Mycoplasmatota</taxon>
        <taxon>Mycoplasmoidales</taxon>
        <taxon>Metamycoplasmataceae</taxon>
        <taxon>Metamycoplasma</taxon>
    </lineage>
</organism>
<comment type="similarity">
    <text evidence="14">Belongs to the NadD family.</text>
</comment>
<reference evidence="17 18" key="1">
    <citation type="submission" date="2018-06" db="EMBL/GenBank/DDBJ databases">
        <title>Genomic Encyclopedia of Archaeal and Bacterial Type Strains, Phase II (KMG-II): from individual species to whole genera.</title>
        <authorList>
            <person name="Goeker M."/>
        </authorList>
    </citation>
    <scope>NUCLEOTIDE SEQUENCE [LARGE SCALE GENOMIC DNA]</scope>
    <source>
        <strain evidence="17 18">ATCC 29103</strain>
    </source>
</reference>
<dbReference type="RefSeq" id="WP_110858079.1">
    <property type="nucleotide sequence ID" value="NZ_LS991949.1"/>
</dbReference>
<dbReference type="SUPFAM" id="SSF109604">
    <property type="entry name" value="HD-domain/PDEase-like"/>
    <property type="match status" value="1"/>
</dbReference>
<gene>
    <name evidence="14" type="primary">nadD</name>
    <name evidence="17" type="ORF">BCF88_10125</name>
</gene>
<comment type="function">
    <text evidence="1 14">Catalyzes the reversible adenylation of nicotinate mononucleotide (NaMN) to nicotinic acid adenine dinucleotide (NaAD).</text>
</comment>
<comment type="pathway">
    <text evidence="2 14">Cofactor biosynthesis; NAD(+) biosynthesis; deamido-NAD(+) from nicotinate D-ribonucleotide: step 1/1.</text>
</comment>
<keyword evidence="9 14" id="KW-0067">ATP-binding</keyword>
<accession>A0A318U6Z0</accession>